<accession>A0A7X8XWL1</accession>
<evidence type="ECO:0000256" key="5">
    <source>
        <dbReference type="ARBA" id="ARBA00022692"/>
    </source>
</evidence>
<keyword evidence="9" id="KW-1185">Reference proteome</keyword>
<evidence type="ECO:0000256" key="1">
    <source>
        <dbReference type="ARBA" id="ARBA00004442"/>
    </source>
</evidence>
<dbReference type="RefSeq" id="WP_168882930.1">
    <property type="nucleotide sequence ID" value="NZ_JABAIL010000004.1"/>
</dbReference>
<evidence type="ECO:0000256" key="6">
    <source>
        <dbReference type="ARBA" id="ARBA00023136"/>
    </source>
</evidence>
<name>A0A7X8XWL1_9BACT</name>
<dbReference type="Proteomes" id="UP000585050">
    <property type="component" value="Unassembled WGS sequence"/>
</dbReference>
<comment type="caution">
    <text evidence="8">The sequence shown here is derived from an EMBL/GenBank/DDBJ whole genome shotgun (WGS) entry which is preliminary data.</text>
</comment>
<organism evidence="8 9">
    <name type="scientific">Flammeovirga agarivorans</name>
    <dbReference type="NCBI Taxonomy" id="2726742"/>
    <lineage>
        <taxon>Bacteria</taxon>
        <taxon>Pseudomonadati</taxon>
        <taxon>Bacteroidota</taxon>
        <taxon>Cytophagia</taxon>
        <taxon>Cytophagales</taxon>
        <taxon>Flammeovirgaceae</taxon>
        <taxon>Flammeovirga</taxon>
    </lineage>
</organism>
<dbReference type="GO" id="GO:0015562">
    <property type="term" value="F:efflux transmembrane transporter activity"/>
    <property type="evidence" value="ECO:0007669"/>
    <property type="project" value="InterPro"/>
</dbReference>
<protein>
    <submittedName>
        <fullName evidence="8">TolC family protein</fullName>
    </submittedName>
</protein>
<keyword evidence="7" id="KW-0998">Cell outer membrane</keyword>
<keyword evidence="6" id="KW-0472">Membrane</keyword>
<evidence type="ECO:0000256" key="3">
    <source>
        <dbReference type="ARBA" id="ARBA00022448"/>
    </source>
</evidence>
<dbReference type="AlphaFoldDB" id="A0A7X8XWL1"/>
<dbReference type="GO" id="GO:0009279">
    <property type="term" value="C:cell outer membrane"/>
    <property type="evidence" value="ECO:0007669"/>
    <property type="project" value="UniProtKB-SubCell"/>
</dbReference>
<reference evidence="8 9" key="1">
    <citation type="submission" date="2020-04" db="EMBL/GenBank/DDBJ databases">
        <title>Flammeovirga sp. SR4, a novel species isolated from seawater.</title>
        <authorList>
            <person name="Wang X."/>
        </authorList>
    </citation>
    <scope>NUCLEOTIDE SEQUENCE [LARGE SCALE GENOMIC DNA]</scope>
    <source>
        <strain evidence="8 9">SR4</strain>
    </source>
</reference>
<dbReference type="InterPro" id="IPR003423">
    <property type="entry name" value="OMP_efflux"/>
</dbReference>
<dbReference type="Pfam" id="PF02321">
    <property type="entry name" value="OEP"/>
    <property type="match status" value="1"/>
</dbReference>
<dbReference type="InterPro" id="IPR051906">
    <property type="entry name" value="TolC-like"/>
</dbReference>
<dbReference type="EMBL" id="JABAIL010000004">
    <property type="protein sequence ID" value="NLR92210.1"/>
    <property type="molecule type" value="Genomic_DNA"/>
</dbReference>
<evidence type="ECO:0000313" key="8">
    <source>
        <dbReference type="EMBL" id="NLR92210.1"/>
    </source>
</evidence>
<dbReference type="GO" id="GO:1990281">
    <property type="term" value="C:efflux pump complex"/>
    <property type="evidence" value="ECO:0007669"/>
    <property type="project" value="TreeGrafter"/>
</dbReference>
<keyword evidence="4" id="KW-1134">Transmembrane beta strand</keyword>
<proteinExistence type="inferred from homology"/>
<evidence type="ECO:0000256" key="4">
    <source>
        <dbReference type="ARBA" id="ARBA00022452"/>
    </source>
</evidence>
<evidence type="ECO:0000313" key="9">
    <source>
        <dbReference type="Proteomes" id="UP000585050"/>
    </source>
</evidence>
<keyword evidence="5" id="KW-0812">Transmembrane</keyword>
<comment type="subcellular location">
    <subcellularLocation>
        <location evidence="1">Cell outer membrane</location>
    </subcellularLocation>
</comment>
<evidence type="ECO:0000256" key="2">
    <source>
        <dbReference type="ARBA" id="ARBA00007613"/>
    </source>
</evidence>
<dbReference type="Gene3D" id="1.20.1600.10">
    <property type="entry name" value="Outer membrane efflux proteins (OEP)"/>
    <property type="match status" value="1"/>
</dbReference>
<dbReference type="GO" id="GO:0015288">
    <property type="term" value="F:porin activity"/>
    <property type="evidence" value="ECO:0007669"/>
    <property type="project" value="TreeGrafter"/>
</dbReference>
<dbReference type="SUPFAM" id="SSF56954">
    <property type="entry name" value="Outer membrane efflux proteins (OEP)"/>
    <property type="match status" value="1"/>
</dbReference>
<dbReference type="PANTHER" id="PTHR30026">
    <property type="entry name" value="OUTER MEMBRANE PROTEIN TOLC"/>
    <property type="match status" value="1"/>
</dbReference>
<evidence type="ECO:0000256" key="7">
    <source>
        <dbReference type="ARBA" id="ARBA00023237"/>
    </source>
</evidence>
<sequence>MKNILYILLLFPVVGLAQNPYLDQYIEQALENNYGVQAKSQSIQVVASEKEMIKGKGTSNLDLMYGYGASPIETRNGPLNHKISAGIMLPWFGSRATQYEVVDQKIIKAEKDKIQTENSIKYSVRSLYFQMIQNQKDLTSSRDNILILKTFESIALTQYENAKGSLVDVLRVQMQIEDADNNINKLIEDSTLLHRQFELVLNASVSDVNITDKINFDTSSDSNIKNNPLLQGMEASQNVIRAEVNSVSKSAAPQIKLGLEYGILGDTQMSAENPGRNTVMPMLGLSIPVFNAKKYSGQKEQLTLSHQAIDLEKQELENVLQAELLKAMNQREDAHKDIELIHSQMLKIEQAIKVQREVYTVGNSQGGAFIELLRLQMQRLDFLFKEHKAESSLNDALAKINFIQGV</sequence>
<dbReference type="PANTHER" id="PTHR30026:SF20">
    <property type="entry name" value="OUTER MEMBRANE PROTEIN TOLC"/>
    <property type="match status" value="1"/>
</dbReference>
<comment type="similarity">
    <text evidence="2">Belongs to the outer membrane factor (OMF) (TC 1.B.17) family.</text>
</comment>
<keyword evidence="3" id="KW-0813">Transport</keyword>
<gene>
    <name evidence="8" type="ORF">HGP29_13365</name>
</gene>